<evidence type="ECO:0008006" key="3">
    <source>
        <dbReference type="Google" id="ProtNLM"/>
    </source>
</evidence>
<protein>
    <recommendedName>
        <fullName evidence="3">Antibiotic biosynthesis monooxygenase</fullName>
    </recommendedName>
</protein>
<name>A0A0P1IJF8_9RHOB</name>
<dbReference type="SUPFAM" id="SSF54909">
    <property type="entry name" value="Dimeric alpha+beta barrel"/>
    <property type="match status" value="1"/>
</dbReference>
<sequence length="101" mass="11102">MRGITITYTFDGDEADWEATTSAFIAAIDADPDAAGKFTYQVAVADDGKSRFHWGRWDNAETLAHVQSQPYFKAFAAKVREYADGTPNAIGHDVKAKTVGW</sequence>
<accession>A0A0P1IJF8</accession>
<dbReference type="AlphaFoldDB" id="A0A0P1IJF8"/>
<gene>
    <name evidence="1" type="ORF">RUE5091_03988</name>
</gene>
<keyword evidence="2" id="KW-1185">Reference proteome</keyword>
<evidence type="ECO:0000313" key="1">
    <source>
        <dbReference type="EMBL" id="CUK16395.1"/>
    </source>
</evidence>
<evidence type="ECO:0000313" key="2">
    <source>
        <dbReference type="Proteomes" id="UP000051260"/>
    </source>
</evidence>
<dbReference type="Gene3D" id="3.30.70.100">
    <property type="match status" value="1"/>
</dbReference>
<proteinExistence type="predicted"/>
<reference evidence="2" key="1">
    <citation type="submission" date="2015-09" db="EMBL/GenBank/DDBJ databases">
        <authorList>
            <person name="Rodrigo-Torres L."/>
            <person name="Arahal D.R."/>
        </authorList>
    </citation>
    <scope>NUCLEOTIDE SEQUENCE [LARGE SCALE GENOMIC DNA]</scope>
    <source>
        <strain evidence="2">CECT 5091</strain>
    </source>
</reference>
<dbReference type="Proteomes" id="UP000051260">
    <property type="component" value="Unassembled WGS sequence"/>
</dbReference>
<dbReference type="EMBL" id="CYUD01000015">
    <property type="protein sequence ID" value="CUK16395.1"/>
    <property type="molecule type" value="Genomic_DNA"/>
</dbReference>
<dbReference type="OrthoDB" id="7708173at2"/>
<organism evidence="1 2">
    <name type="scientific">Ruegeria denitrificans</name>
    <dbReference type="NCBI Taxonomy" id="1715692"/>
    <lineage>
        <taxon>Bacteria</taxon>
        <taxon>Pseudomonadati</taxon>
        <taxon>Pseudomonadota</taxon>
        <taxon>Alphaproteobacteria</taxon>
        <taxon>Rhodobacterales</taxon>
        <taxon>Roseobacteraceae</taxon>
        <taxon>Ruegeria</taxon>
    </lineage>
</organism>
<dbReference type="RefSeq" id="WP_058283610.1">
    <property type="nucleotide sequence ID" value="NZ_CYUD01000015.1"/>
</dbReference>
<dbReference type="InterPro" id="IPR011008">
    <property type="entry name" value="Dimeric_a/b-barrel"/>
</dbReference>